<sequence length="501" mass="53502">MRQYDFGMTQLNEATFSSHFPVTGNVLGTFPITDSAAVNEAVASARVVSPQWQALGFRGRRKVLLQWSKLLISRIDEISELISQETGKPESDARLEAGLAIGHLAWAARHAEGVLRRQHRAPGLLMANMQATVERSPVGVVGVIGPWNYPIFTPMGSISYALAAGNTVVFKPSEFTPAVGVWISQSFAEIAPFAHILTTVTGLADTGRALCESGVDKLAFTGSTKTARVVAATCAKTMTPVVLECGGKDPVLVEYDANIKLAADATVWSALSNAGQTCIGAERVYVHERVADAFIAEVLAIAKNIHPGDPQHGNYGPATMPKQLDIISGHIKDAIASGGRALLGGADSVKAPYVEPVILVDVPENSTAMREETFGPTLVINRVADMNDAIAKSNASRYGLGASVWSKRHGMKIAAQLQCGMVAINSTISFAAVASVPFGGVKDSGYGRIHGPEGILEFTYPRTVVRARFQLPVVFTSFRRSKFTDKLIVKLVRLLNGYSIG</sequence>
<evidence type="ECO:0000313" key="4">
    <source>
        <dbReference type="EMBL" id="CAB5006880.1"/>
    </source>
</evidence>
<dbReference type="GO" id="GO:0006081">
    <property type="term" value="P:aldehyde metabolic process"/>
    <property type="evidence" value="ECO:0007669"/>
    <property type="project" value="InterPro"/>
</dbReference>
<dbReference type="InterPro" id="IPR015590">
    <property type="entry name" value="Aldehyde_DH_dom"/>
</dbReference>
<dbReference type="AlphaFoldDB" id="A0A6J7PMU7"/>
<dbReference type="PROSITE" id="PS00687">
    <property type="entry name" value="ALDEHYDE_DEHYDR_GLU"/>
    <property type="match status" value="1"/>
</dbReference>
<keyword evidence="2" id="KW-0560">Oxidoreductase</keyword>
<dbReference type="PANTHER" id="PTHR43353">
    <property type="entry name" value="SUCCINATE-SEMIALDEHYDE DEHYDROGENASE, MITOCHONDRIAL"/>
    <property type="match status" value="1"/>
</dbReference>
<dbReference type="GO" id="GO:0004777">
    <property type="term" value="F:succinate-semialdehyde dehydrogenase (NAD+) activity"/>
    <property type="evidence" value="ECO:0007669"/>
    <property type="project" value="TreeGrafter"/>
</dbReference>
<accession>A0A6J7PMU7</accession>
<gene>
    <name evidence="4" type="ORF">UFOPK4049_00823</name>
</gene>
<dbReference type="InterPro" id="IPR012394">
    <property type="entry name" value="Aldehyde_DH_NAD(P)"/>
</dbReference>
<dbReference type="GO" id="GO:0009450">
    <property type="term" value="P:gamma-aminobutyric acid catabolic process"/>
    <property type="evidence" value="ECO:0007669"/>
    <property type="project" value="TreeGrafter"/>
</dbReference>
<feature type="domain" description="Aldehyde dehydrogenase" evidence="3">
    <location>
        <begin position="14"/>
        <end position="464"/>
    </location>
</feature>
<dbReference type="Gene3D" id="3.40.309.10">
    <property type="entry name" value="Aldehyde Dehydrogenase, Chain A, domain 2"/>
    <property type="match status" value="1"/>
</dbReference>
<reference evidence="4" key="1">
    <citation type="submission" date="2020-05" db="EMBL/GenBank/DDBJ databases">
        <authorList>
            <person name="Chiriac C."/>
            <person name="Salcher M."/>
            <person name="Ghai R."/>
            <person name="Kavagutti S V."/>
        </authorList>
    </citation>
    <scope>NUCLEOTIDE SEQUENCE</scope>
</reference>
<dbReference type="InterPro" id="IPR016162">
    <property type="entry name" value="Ald_DH_N"/>
</dbReference>
<name>A0A6J7PMU7_9ZZZZ</name>
<dbReference type="Gene3D" id="3.40.605.10">
    <property type="entry name" value="Aldehyde Dehydrogenase, Chain A, domain 1"/>
    <property type="match status" value="1"/>
</dbReference>
<organism evidence="4">
    <name type="scientific">freshwater metagenome</name>
    <dbReference type="NCBI Taxonomy" id="449393"/>
    <lineage>
        <taxon>unclassified sequences</taxon>
        <taxon>metagenomes</taxon>
        <taxon>ecological metagenomes</taxon>
    </lineage>
</organism>
<dbReference type="InterPro" id="IPR050740">
    <property type="entry name" value="Aldehyde_DH_Superfamily"/>
</dbReference>
<protein>
    <submittedName>
        <fullName evidence="4">Unannotated protein</fullName>
    </submittedName>
</protein>
<dbReference type="EMBL" id="CAFBPB010000099">
    <property type="protein sequence ID" value="CAB5006880.1"/>
    <property type="molecule type" value="Genomic_DNA"/>
</dbReference>
<dbReference type="PANTHER" id="PTHR43353:SF6">
    <property type="entry name" value="CYTOPLASMIC ALDEHYDE DEHYDROGENASE (EUROFUNG)"/>
    <property type="match status" value="1"/>
</dbReference>
<dbReference type="CDD" id="cd07099">
    <property type="entry name" value="ALDH_DDALDH"/>
    <property type="match status" value="1"/>
</dbReference>
<dbReference type="PIRSF" id="PIRSF036492">
    <property type="entry name" value="ALDH"/>
    <property type="match status" value="1"/>
</dbReference>
<comment type="similarity">
    <text evidence="1">Belongs to the aldehyde dehydrogenase family.</text>
</comment>
<proteinExistence type="inferred from homology"/>
<evidence type="ECO:0000256" key="2">
    <source>
        <dbReference type="ARBA" id="ARBA00023002"/>
    </source>
</evidence>
<evidence type="ECO:0000256" key="1">
    <source>
        <dbReference type="ARBA" id="ARBA00009986"/>
    </source>
</evidence>
<evidence type="ECO:0000259" key="3">
    <source>
        <dbReference type="Pfam" id="PF00171"/>
    </source>
</evidence>
<dbReference type="InterPro" id="IPR016163">
    <property type="entry name" value="Ald_DH_C"/>
</dbReference>
<dbReference type="InterPro" id="IPR016160">
    <property type="entry name" value="Ald_DH_CS_CYS"/>
</dbReference>
<dbReference type="Pfam" id="PF00171">
    <property type="entry name" value="Aldedh"/>
    <property type="match status" value="1"/>
</dbReference>
<dbReference type="PROSITE" id="PS00070">
    <property type="entry name" value="ALDEHYDE_DEHYDR_CYS"/>
    <property type="match status" value="1"/>
</dbReference>
<dbReference type="InterPro" id="IPR016161">
    <property type="entry name" value="Ald_DH/histidinol_DH"/>
</dbReference>
<dbReference type="SUPFAM" id="SSF53720">
    <property type="entry name" value="ALDH-like"/>
    <property type="match status" value="1"/>
</dbReference>
<dbReference type="InterPro" id="IPR029510">
    <property type="entry name" value="Ald_DH_CS_GLU"/>
</dbReference>